<dbReference type="PROSITE" id="PS00356">
    <property type="entry name" value="HTH_LACI_1"/>
    <property type="match status" value="1"/>
</dbReference>
<dbReference type="InterPro" id="IPR000843">
    <property type="entry name" value="HTH_LacI"/>
</dbReference>
<keyword evidence="1" id="KW-0805">Transcription regulation</keyword>
<evidence type="ECO:0000313" key="5">
    <source>
        <dbReference type="EMBL" id="MBO1752556.1"/>
    </source>
</evidence>
<sequence length="347" mass="36381">MGKARIGDVAALAGVSVATVSNVLNRPEKVTPPLVDRVRAAIDELQYVPHMPARQLRSGRSATIGISVLNAANPFFGEIVSAAELAAVGRDLSVMVGSSHESPTSQDKYLDVFEQFRFAGIIVTPVSQDLERLRRLHARGIPVVLVDQEDPTRVLPSVSGDHLAGGRLGGEHLVAAGCTRVTFVAGPLAVPQIAERLQGCEEAVGDHAGVELTVHSGPGMDIDLGRVAGEEILRLPASRRPDGVFAANDMQAIGIMQAFLAAGLRVPEDVRMLGYDDIAFAAVAAVPLTSIRQPSREIGRTAATLLMDPAAAQDVPAARVRYTPELVVRESTAGAGVARVGSPLPAG</sequence>
<dbReference type="AlphaFoldDB" id="A0A939LQD3"/>
<dbReference type="GO" id="GO:0003700">
    <property type="term" value="F:DNA-binding transcription factor activity"/>
    <property type="evidence" value="ECO:0007669"/>
    <property type="project" value="TreeGrafter"/>
</dbReference>
<keyword evidence="6" id="KW-1185">Reference proteome</keyword>
<dbReference type="EMBL" id="JAGEMK010000006">
    <property type="protein sequence ID" value="MBO1752556.1"/>
    <property type="molecule type" value="Genomic_DNA"/>
</dbReference>
<dbReference type="InterPro" id="IPR046335">
    <property type="entry name" value="LacI/GalR-like_sensor"/>
</dbReference>
<dbReference type="Gene3D" id="1.10.260.40">
    <property type="entry name" value="lambda repressor-like DNA-binding domains"/>
    <property type="match status" value="1"/>
</dbReference>
<dbReference type="Gene3D" id="3.40.50.2300">
    <property type="match status" value="2"/>
</dbReference>
<name>A0A939LQD3_9CELL</name>
<comment type="caution">
    <text evidence="5">The sequence shown here is derived from an EMBL/GenBank/DDBJ whole genome shotgun (WGS) entry which is preliminary data.</text>
</comment>
<dbReference type="Proteomes" id="UP000664209">
    <property type="component" value="Unassembled WGS sequence"/>
</dbReference>
<evidence type="ECO:0000256" key="3">
    <source>
        <dbReference type="ARBA" id="ARBA00023163"/>
    </source>
</evidence>
<proteinExistence type="predicted"/>
<keyword evidence="2 5" id="KW-0238">DNA-binding</keyword>
<evidence type="ECO:0000256" key="2">
    <source>
        <dbReference type="ARBA" id="ARBA00023125"/>
    </source>
</evidence>
<dbReference type="RefSeq" id="WP_208056238.1">
    <property type="nucleotide sequence ID" value="NZ_JAGEMK010000006.1"/>
</dbReference>
<dbReference type="SUPFAM" id="SSF53822">
    <property type="entry name" value="Periplasmic binding protein-like I"/>
    <property type="match status" value="1"/>
</dbReference>
<reference evidence="5" key="1">
    <citation type="submission" date="2021-03" db="EMBL/GenBank/DDBJ databases">
        <title>Actinotalea soli sp. nov., isolated from soil.</title>
        <authorList>
            <person name="Ping W."/>
            <person name="Zhang J."/>
        </authorList>
    </citation>
    <scope>NUCLEOTIDE SEQUENCE</scope>
    <source>
        <strain evidence="5">BY-33</strain>
    </source>
</reference>
<dbReference type="SUPFAM" id="SSF47413">
    <property type="entry name" value="lambda repressor-like DNA-binding domains"/>
    <property type="match status" value="1"/>
</dbReference>
<dbReference type="Pfam" id="PF00356">
    <property type="entry name" value="LacI"/>
    <property type="match status" value="1"/>
</dbReference>
<keyword evidence="3" id="KW-0804">Transcription</keyword>
<dbReference type="InterPro" id="IPR028082">
    <property type="entry name" value="Peripla_BP_I"/>
</dbReference>
<evidence type="ECO:0000256" key="1">
    <source>
        <dbReference type="ARBA" id="ARBA00023015"/>
    </source>
</evidence>
<evidence type="ECO:0000259" key="4">
    <source>
        <dbReference type="PROSITE" id="PS50932"/>
    </source>
</evidence>
<dbReference type="PANTHER" id="PTHR30146:SF109">
    <property type="entry name" value="HTH-TYPE TRANSCRIPTIONAL REGULATOR GALS"/>
    <property type="match status" value="1"/>
</dbReference>
<dbReference type="InterPro" id="IPR010982">
    <property type="entry name" value="Lambda_DNA-bd_dom_sf"/>
</dbReference>
<dbReference type="GO" id="GO:0000976">
    <property type="term" value="F:transcription cis-regulatory region binding"/>
    <property type="evidence" value="ECO:0007669"/>
    <property type="project" value="TreeGrafter"/>
</dbReference>
<protein>
    <submittedName>
        <fullName evidence="5">LacI family DNA-binding transcriptional regulator</fullName>
    </submittedName>
</protein>
<accession>A0A939LQD3</accession>
<dbReference type="PANTHER" id="PTHR30146">
    <property type="entry name" value="LACI-RELATED TRANSCRIPTIONAL REPRESSOR"/>
    <property type="match status" value="1"/>
</dbReference>
<evidence type="ECO:0000313" key="6">
    <source>
        <dbReference type="Proteomes" id="UP000664209"/>
    </source>
</evidence>
<dbReference type="SMART" id="SM00354">
    <property type="entry name" value="HTH_LACI"/>
    <property type="match status" value="1"/>
</dbReference>
<organism evidence="5 6">
    <name type="scientific">Actinotalea soli</name>
    <dbReference type="NCBI Taxonomy" id="2819234"/>
    <lineage>
        <taxon>Bacteria</taxon>
        <taxon>Bacillati</taxon>
        <taxon>Actinomycetota</taxon>
        <taxon>Actinomycetes</taxon>
        <taxon>Micrococcales</taxon>
        <taxon>Cellulomonadaceae</taxon>
        <taxon>Actinotalea</taxon>
    </lineage>
</organism>
<dbReference type="PROSITE" id="PS50932">
    <property type="entry name" value="HTH_LACI_2"/>
    <property type="match status" value="1"/>
</dbReference>
<feature type="domain" description="HTH lacI-type" evidence="4">
    <location>
        <begin position="4"/>
        <end position="58"/>
    </location>
</feature>
<dbReference type="CDD" id="cd01392">
    <property type="entry name" value="HTH_LacI"/>
    <property type="match status" value="1"/>
</dbReference>
<dbReference type="Pfam" id="PF13377">
    <property type="entry name" value="Peripla_BP_3"/>
    <property type="match status" value="1"/>
</dbReference>
<gene>
    <name evidence="5" type="ORF">J4G33_12155</name>
</gene>